<sequence length="189" mass="20495">MFINRTQAGEQLAERLTTLNLANPCLLAVPRGGIVVAAPIAKKLNLKVGVLITRKIGHPLNPEVAIGAVMPDGSAVWNETTTMQLGLDKAQLEALIRNEYMEIKRRLTAYTGIEHLPDIRNKTVILIDDGIATGYTIFAALKWLKNSNSSKIVIAVPVAPPDVTANLASQVDDVTCLVQPHDFMSVGQY</sequence>
<dbReference type="SUPFAM" id="SSF53271">
    <property type="entry name" value="PRTase-like"/>
    <property type="match status" value="1"/>
</dbReference>
<dbReference type="Gene3D" id="3.40.50.2020">
    <property type="match status" value="1"/>
</dbReference>
<dbReference type="Gene3D" id="3.30.1310.20">
    <property type="entry name" value="PRTase-like"/>
    <property type="match status" value="1"/>
</dbReference>
<dbReference type="CDD" id="cd06223">
    <property type="entry name" value="PRTases_typeI"/>
    <property type="match status" value="1"/>
</dbReference>
<name>A0A644TQV3_9ZZZZ</name>
<dbReference type="EMBL" id="VSSQ01000046">
    <property type="protein sequence ID" value="MPL69313.1"/>
    <property type="molecule type" value="Genomic_DNA"/>
</dbReference>
<gene>
    <name evidence="2" type="ORF">SDC9_15050</name>
</gene>
<dbReference type="InterPro" id="IPR000836">
    <property type="entry name" value="PRTase_dom"/>
</dbReference>
<feature type="domain" description="Phosphoribosyltransferase" evidence="1">
    <location>
        <begin position="12"/>
        <end position="178"/>
    </location>
</feature>
<protein>
    <submittedName>
        <fullName evidence="2">Putative phosphoribosyl transferase</fullName>
    </submittedName>
</protein>
<accession>A0A644TQV3</accession>
<dbReference type="GO" id="GO:0016740">
    <property type="term" value="F:transferase activity"/>
    <property type="evidence" value="ECO:0007669"/>
    <property type="project" value="UniProtKB-KW"/>
</dbReference>
<dbReference type="AlphaFoldDB" id="A0A644TQV3"/>
<organism evidence="2">
    <name type="scientific">bioreactor metagenome</name>
    <dbReference type="NCBI Taxonomy" id="1076179"/>
    <lineage>
        <taxon>unclassified sequences</taxon>
        <taxon>metagenomes</taxon>
        <taxon>ecological metagenomes</taxon>
    </lineage>
</organism>
<reference evidence="2" key="1">
    <citation type="submission" date="2019-08" db="EMBL/GenBank/DDBJ databases">
        <authorList>
            <person name="Kucharzyk K."/>
            <person name="Murdoch R.W."/>
            <person name="Higgins S."/>
            <person name="Loffler F."/>
        </authorList>
    </citation>
    <scope>NUCLEOTIDE SEQUENCE</scope>
</reference>
<dbReference type="InterPro" id="IPR029057">
    <property type="entry name" value="PRTase-like"/>
</dbReference>
<proteinExistence type="predicted"/>
<comment type="caution">
    <text evidence="2">The sequence shown here is derived from an EMBL/GenBank/DDBJ whole genome shotgun (WGS) entry which is preliminary data.</text>
</comment>
<keyword evidence="2" id="KW-0808">Transferase</keyword>
<evidence type="ECO:0000313" key="2">
    <source>
        <dbReference type="EMBL" id="MPL69313.1"/>
    </source>
</evidence>
<evidence type="ECO:0000259" key="1">
    <source>
        <dbReference type="Pfam" id="PF00156"/>
    </source>
</evidence>
<dbReference type="Pfam" id="PF00156">
    <property type="entry name" value="Pribosyltran"/>
    <property type="match status" value="1"/>
</dbReference>